<dbReference type="Proteomes" id="UP001383192">
    <property type="component" value="Unassembled WGS sequence"/>
</dbReference>
<dbReference type="GO" id="GO:0030154">
    <property type="term" value="P:cell differentiation"/>
    <property type="evidence" value="ECO:0007669"/>
    <property type="project" value="TreeGrafter"/>
</dbReference>
<keyword evidence="2" id="KW-0539">Nucleus</keyword>
<reference evidence="5 6" key="1">
    <citation type="submission" date="2024-01" db="EMBL/GenBank/DDBJ databases">
        <title>A draft genome for a cacao thread blight-causing isolate of Paramarasmius palmivorus.</title>
        <authorList>
            <person name="Baruah I.K."/>
            <person name="Bukari Y."/>
            <person name="Amoako-Attah I."/>
            <person name="Meinhardt L.W."/>
            <person name="Bailey B.A."/>
            <person name="Cohen S.P."/>
        </authorList>
    </citation>
    <scope>NUCLEOTIDE SEQUENCE [LARGE SCALE GENOMIC DNA]</scope>
    <source>
        <strain evidence="5 6">GH-12</strain>
    </source>
</reference>
<dbReference type="GO" id="GO:0000981">
    <property type="term" value="F:DNA-binding transcription factor activity, RNA polymerase II-specific"/>
    <property type="evidence" value="ECO:0007669"/>
    <property type="project" value="TreeGrafter"/>
</dbReference>
<feature type="region of interest" description="Disordered" evidence="3">
    <location>
        <begin position="119"/>
        <end position="139"/>
    </location>
</feature>
<dbReference type="PRINTS" id="PR00053">
    <property type="entry name" value="FORKHEAD"/>
</dbReference>
<feature type="domain" description="Fork-head" evidence="4">
    <location>
        <begin position="197"/>
        <end position="288"/>
    </location>
</feature>
<gene>
    <name evidence="5" type="ORF">VNI00_008055</name>
</gene>
<dbReference type="SUPFAM" id="SSF46785">
    <property type="entry name" value="Winged helix' DNA-binding domain"/>
    <property type="match status" value="1"/>
</dbReference>
<dbReference type="Pfam" id="PF00250">
    <property type="entry name" value="Forkhead"/>
    <property type="match status" value="1"/>
</dbReference>
<feature type="compositionally biased region" description="Polar residues" evidence="3">
    <location>
        <begin position="329"/>
        <end position="339"/>
    </location>
</feature>
<dbReference type="EMBL" id="JAYKXP010000027">
    <property type="protein sequence ID" value="KAK7043889.1"/>
    <property type="molecule type" value="Genomic_DNA"/>
</dbReference>
<dbReference type="GO" id="GO:0009653">
    <property type="term" value="P:anatomical structure morphogenesis"/>
    <property type="evidence" value="ECO:0007669"/>
    <property type="project" value="TreeGrafter"/>
</dbReference>
<dbReference type="CDD" id="cd00059">
    <property type="entry name" value="FH_FOX"/>
    <property type="match status" value="1"/>
</dbReference>
<dbReference type="InterPro" id="IPR001766">
    <property type="entry name" value="Fork_head_dom"/>
</dbReference>
<evidence type="ECO:0000259" key="4">
    <source>
        <dbReference type="PROSITE" id="PS50039"/>
    </source>
</evidence>
<dbReference type="AlphaFoldDB" id="A0AAW0CYK7"/>
<dbReference type="PANTHER" id="PTHR11829">
    <property type="entry name" value="FORKHEAD BOX PROTEIN"/>
    <property type="match status" value="1"/>
</dbReference>
<feature type="region of interest" description="Disordered" evidence="3">
    <location>
        <begin position="282"/>
        <end position="362"/>
    </location>
</feature>
<evidence type="ECO:0000256" key="2">
    <source>
        <dbReference type="PROSITE-ProRule" id="PRU00089"/>
    </source>
</evidence>
<protein>
    <recommendedName>
        <fullName evidence="4">Fork-head domain-containing protein</fullName>
    </recommendedName>
</protein>
<keyword evidence="1 2" id="KW-0238">DNA-binding</keyword>
<dbReference type="PANTHER" id="PTHR11829:SF343">
    <property type="entry name" value="FORK-HEAD DOMAIN-CONTAINING PROTEIN"/>
    <property type="match status" value="1"/>
</dbReference>
<sequence length="454" mass="50011">MRLISPVGASDENLPSPQINLRSAMKPKIGMKLTPHGFLRQTTTLKIGLLAIWLVLRFIPSSTADKQAEAITTLRHYTSHEAKALCRVHLLPLGITMLPLVIMLPHTKPRMVPNIKQPTSATTVRAAPRGPPSGTHHGASYNFSPTMHHGTSSMQNPHSEPPITAAEAENYLRRAHNLPSHLPVHLNSLPDSPPGIRPPQTLPCLMQLAIWSSPNKKLSRTEICDAIAERFDYYRDEPTGAWRNTIRHTLSLKNAFKLCDRVPGQSGRGSTWEIDFANMEGNKRERKRGTRGSRTTSTEEDEYKYEPSPSPPLGSSSAAGSVDRRVRTRYSQSSASHPSLTARRPSPSHSSQSSPAQFYSASDPGSFHGHYVDHSVRLSAYHQQPTFGHSSFQHSEYTPYSQSMPALPVPGHVAMPPQFMSPDTTMHMMGPPASSFSFNTGGLNQDQQEQGGGY</sequence>
<dbReference type="PROSITE" id="PS50039">
    <property type="entry name" value="FORK_HEAD_3"/>
    <property type="match status" value="1"/>
</dbReference>
<comment type="subcellular location">
    <subcellularLocation>
        <location evidence="2">Nucleus</location>
    </subcellularLocation>
</comment>
<organism evidence="5 6">
    <name type="scientific">Paramarasmius palmivorus</name>
    <dbReference type="NCBI Taxonomy" id="297713"/>
    <lineage>
        <taxon>Eukaryota</taxon>
        <taxon>Fungi</taxon>
        <taxon>Dikarya</taxon>
        <taxon>Basidiomycota</taxon>
        <taxon>Agaricomycotina</taxon>
        <taxon>Agaricomycetes</taxon>
        <taxon>Agaricomycetidae</taxon>
        <taxon>Agaricales</taxon>
        <taxon>Marasmiineae</taxon>
        <taxon>Marasmiaceae</taxon>
        <taxon>Paramarasmius</taxon>
    </lineage>
</organism>
<dbReference type="InterPro" id="IPR050211">
    <property type="entry name" value="FOX_domain-containing"/>
</dbReference>
<evidence type="ECO:0000313" key="5">
    <source>
        <dbReference type="EMBL" id="KAK7043889.1"/>
    </source>
</evidence>
<dbReference type="InterPro" id="IPR036388">
    <property type="entry name" value="WH-like_DNA-bd_sf"/>
</dbReference>
<evidence type="ECO:0000313" key="6">
    <source>
        <dbReference type="Proteomes" id="UP001383192"/>
    </source>
</evidence>
<comment type="caution">
    <text evidence="5">The sequence shown here is derived from an EMBL/GenBank/DDBJ whole genome shotgun (WGS) entry which is preliminary data.</text>
</comment>
<evidence type="ECO:0000256" key="1">
    <source>
        <dbReference type="ARBA" id="ARBA00023125"/>
    </source>
</evidence>
<dbReference type="SMART" id="SM00339">
    <property type="entry name" value="FH"/>
    <property type="match status" value="1"/>
</dbReference>
<dbReference type="GO" id="GO:0005634">
    <property type="term" value="C:nucleus"/>
    <property type="evidence" value="ECO:0007669"/>
    <property type="project" value="UniProtKB-SubCell"/>
</dbReference>
<keyword evidence="6" id="KW-1185">Reference proteome</keyword>
<evidence type="ECO:0000256" key="3">
    <source>
        <dbReference type="SAM" id="MobiDB-lite"/>
    </source>
</evidence>
<dbReference type="InterPro" id="IPR036390">
    <property type="entry name" value="WH_DNA-bd_sf"/>
</dbReference>
<proteinExistence type="predicted"/>
<dbReference type="GO" id="GO:0000978">
    <property type="term" value="F:RNA polymerase II cis-regulatory region sequence-specific DNA binding"/>
    <property type="evidence" value="ECO:0007669"/>
    <property type="project" value="TreeGrafter"/>
</dbReference>
<feature type="compositionally biased region" description="Low complexity" evidence="3">
    <location>
        <begin position="345"/>
        <end position="362"/>
    </location>
</feature>
<feature type="DNA-binding region" description="Fork-head" evidence="2">
    <location>
        <begin position="197"/>
        <end position="288"/>
    </location>
</feature>
<name>A0AAW0CYK7_9AGAR</name>
<dbReference type="Gene3D" id="1.10.10.10">
    <property type="entry name" value="Winged helix-like DNA-binding domain superfamily/Winged helix DNA-binding domain"/>
    <property type="match status" value="1"/>
</dbReference>
<accession>A0AAW0CYK7</accession>